<protein>
    <submittedName>
        <fullName evidence="2">Uncharacterized protein</fullName>
    </submittedName>
</protein>
<sequence length="168" mass="18940">MSNQTLSSNYSQPKNDFGVSYYYVYVHPVISLVAILIGLVCSIVLASKEMRTKAPFFRYWLVNSAGVTFALVVLIPLFAIKCNTLCSFVGEYWIQVYLAYIINYVLFSIYDSAAVILIIVQINMYFSIKNISNIITNANPYLVCAIIIDKQMLKTQKSKKLKKGGSCL</sequence>
<feature type="transmembrane region" description="Helical" evidence="1">
    <location>
        <begin position="20"/>
        <end position="47"/>
    </location>
</feature>
<keyword evidence="1" id="KW-0812">Transmembrane</keyword>
<keyword evidence="1" id="KW-1133">Transmembrane helix</keyword>
<organism evidence="2 3">
    <name type="scientific">Genlisea aurea</name>
    <dbReference type="NCBI Taxonomy" id="192259"/>
    <lineage>
        <taxon>Eukaryota</taxon>
        <taxon>Viridiplantae</taxon>
        <taxon>Streptophyta</taxon>
        <taxon>Embryophyta</taxon>
        <taxon>Tracheophyta</taxon>
        <taxon>Spermatophyta</taxon>
        <taxon>Magnoliopsida</taxon>
        <taxon>eudicotyledons</taxon>
        <taxon>Gunneridae</taxon>
        <taxon>Pentapetalae</taxon>
        <taxon>asterids</taxon>
        <taxon>lamiids</taxon>
        <taxon>Lamiales</taxon>
        <taxon>Lentibulariaceae</taxon>
        <taxon>Genlisea</taxon>
    </lineage>
</organism>
<evidence type="ECO:0000256" key="1">
    <source>
        <dbReference type="SAM" id="Phobius"/>
    </source>
</evidence>
<dbReference type="EMBL" id="AUSU01007627">
    <property type="protein sequence ID" value="EPS60364.1"/>
    <property type="molecule type" value="Genomic_DNA"/>
</dbReference>
<proteinExistence type="predicted"/>
<gene>
    <name evidence="2" type="ORF">M569_14439</name>
</gene>
<keyword evidence="3" id="KW-1185">Reference proteome</keyword>
<keyword evidence="1" id="KW-0472">Membrane</keyword>
<accession>S8C131</accession>
<dbReference type="AlphaFoldDB" id="S8C131"/>
<feature type="transmembrane region" description="Helical" evidence="1">
    <location>
        <begin position="92"/>
        <end position="120"/>
    </location>
</feature>
<feature type="transmembrane region" description="Helical" evidence="1">
    <location>
        <begin position="59"/>
        <end position="80"/>
    </location>
</feature>
<name>S8C131_9LAMI</name>
<dbReference type="Proteomes" id="UP000015453">
    <property type="component" value="Unassembled WGS sequence"/>
</dbReference>
<reference evidence="2 3" key="1">
    <citation type="journal article" date="2013" name="BMC Genomics">
        <title>The miniature genome of a carnivorous plant Genlisea aurea contains a low number of genes and short non-coding sequences.</title>
        <authorList>
            <person name="Leushkin E.V."/>
            <person name="Sutormin R.A."/>
            <person name="Nabieva E.R."/>
            <person name="Penin A.A."/>
            <person name="Kondrashov A.S."/>
            <person name="Logacheva M.D."/>
        </authorList>
    </citation>
    <scope>NUCLEOTIDE SEQUENCE [LARGE SCALE GENOMIC DNA]</scope>
</reference>
<evidence type="ECO:0000313" key="2">
    <source>
        <dbReference type="EMBL" id="EPS60364.1"/>
    </source>
</evidence>
<evidence type="ECO:0000313" key="3">
    <source>
        <dbReference type="Proteomes" id="UP000015453"/>
    </source>
</evidence>
<comment type="caution">
    <text evidence="2">The sequence shown here is derived from an EMBL/GenBank/DDBJ whole genome shotgun (WGS) entry which is preliminary data.</text>
</comment>